<dbReference type="Pfam" id="PF07766">
    <property type="entry name" value="LETM1_RBD"/>
    <property type="match status" value="1"/>
</dbReference>
<feature type="compositionally biased region" description="Acidic residues" evidence="8">
    <location>
        <begin position="415"/>
        <end position="424"/>
    </location>
</feature>
<dbReference type="EMBL" id="SWFS01000246">
    <property type="protein sequence ID" value="KAA8912818.1"/>
    <property type="molecule type" value="Genomic_DNA"/>
</dbReference>
<feature type="domain" description="Letm1 RBD" evidence="10">
    <location>
        <begin position="190"/>
        <end position="384"/>
    </location>
</feature>
<feature type="compositionally biased region" description="Basic and acidic residues" evidence="8">
    <location>
        <begin position="425"/>
        <end position="435"/>
    </location>
</feature>
<evidence type="ECO:0000259" key="10">
    <source>
        <dbReference type="PROSITE" id="PS51758"/>
    </source>
</evidence>
<evidence type="ECO:0000256" key="4">
    <source>
        <dbReference type="ARBA" id="ARBA00022989"/>
    </source>
</evidence>
<dbReference type="PANTHER" id="PTHR14009">
    <property type="entry name" value="LEUCINE ZIPPER-EF-HAND CONTAINING TRANSMEMBRANE PROTEIN"/>
    <property type="match status" value="1"/>
</dbReference>
<evidence type="ECO:0000256" key="9">
    <source>
        <dbReference type="SAM" id="Phobius"/>
    </source>
</evidence>
<dbReference type="InterPro" id="IPR044202">
    <property type="entry name" value="LETM1/MDM38-like"/>
</dbReference>
<feature type="transmembrane region" description="Helical" evidence="9">
    <location>
        <begin position="147"/>
        <end position="167"/>
    </location>
</feature>
<keyword evidence="4 9" id="KW-1133">Transmembrane helix</keyword>
<evidence type="ECO:0000256" key="1">
    <source>
        <dbReference type="ARBA" id="ARBA00004434"/>
    </source>
</evidence>
<evidence type="ECO:0000313" key="12">
    <source>
        <dbReference type="Proteomes" id="UP000761534"/>
    </source>
</evidence>
<dbReference type="InterPro" id="IPR033122">
    <property type="entry name" value="LETM1-like_RBD"/>
</dbReference>
<comment type="caution">
    <text evidence="11">The sequence shown here is derived from an EMBL/GenBank/DDBJ whole genome shotgun (WGS) entry which is preliminary data.</text>
</comment>
<evidence type="ECO:0000256" key="8">
    <source>
        <dbReference type="SAM" id="MobiDB-lite"/>
    </source>
</evidence>
<accession>A0A642V3F0</accession>
<sequence length="474" mass="53834">MLAIGRITSTRAVLRGCSRGSGAIGARRLPSVVGLENHRVLVGLRFQSTQQRQSEESKKLDRKKEEVIGTSSSFAEKAKTAVAAEEPKKTMWEKVKHEAQHYWDGTKLLGYELKVSTKLVAKMFAGHELTRRENRQLKRTLTDMVRLVPFSMFILIPFAELLLPVALKIFPNLLPSTYESGKEKEVKSNKLRSVRGDVSQFLRQTVSESGVQFPLNISAEEREQFTTFFKQIRTSGEEPSRELVITVARLFKDDTVLDNLSRPQLVAMAKYMNLQPFGTNLMLRYSIRHKMRQIKRDDRAIDYEGVDALSVPELQMACASRGIKTYGVSPGKLRDDLGTWLELRLHQKVPSTLLVLSSAYTYGEAEDIDSHFEGIKAVLSALPEELFHEAELEVSSDAATNKQRLEVIKEQEELIEDENKEEEDSGHVIKVKDNLSLEEEEQQQQEQQQQEHEQREADATQQKSDKGKGKESSQ</sequence>
<evidence type="ECO:0000256" key="2">
    <source>
        <dbReference type="ARBA" id="ARBA00022692"/>
    </source>
</evidence>
<keyword evidence="12" id="KW-1185">Reference proteome</keyword>
<evidence type="ECO:0000256" key="5">
    <source>
        <dbReference type="ARBA" id="ARBA00023128"/>
    </source>
</evidence>
<evidence type="ECO:0000256" key="3">
    <source>
        <dbReference type="ARBA" id="ARBA00022792"/>
    </source>
</evidence>
<dbReference type="GO" id="GO:0043022">
    <property type="term" value="F:ribosome binding"/>
    <property type="evidence" value="ECO:0007669"/>
    <property type="project" value="InterPro"/>
</dbReference>
<gene>
    <name evidence="11" type="ORF">TRICI_003361</name>
</gene>
<dbReference type="VEuPathDB" id="FungiDB:TRICI_003361"/>
<feature type="compositionally biased region" description="Basic and acidic residues" evidence="8">
    <location>
        <begin position="449"/>
        <end position="474"/>
    </location>
</feature>
<dbReference type="GO" id="GO:0005743">
    <property type="term" value="C:mitochondrial inner membrane"/>
    <property type="evidence" value="ECO:0007669"/>
    <property type="project" value="UniProtKB-SubCell"/>
</dbReference>
<dbReference type="AlphaFoldDB" id="A0A642V3F0"/>
<comment type="subcellular location">
    <subcellularLocation>
        <location evidence="1">Mitochondrion inner membrane</location>
        <topology evidence="1">Single-pass membrane protein</topology>
    </subcellularLocation>
</comment>
<dbReference type="PANTHER" id="PTHR14009:SF1">
    <property type="entry name" value="MITOCHONDRIAL PROTON_CALCIUM EXCHANGER PROTEIN"/>
    <property type="match status" value="1"/>
</dbReference>
<name>A0A642V3F0_9ASCO</name>
<organism evidence="11 12">
    <name type="scientific">Trichomonascus ciferrii</name>
    <dbReference type="NCBI Taxonomy" id="44093"/>
    <lineage>
        <taxon>Eukaryota</taxon>
        <taxon>Fungi</taxon>
        <taxon>Dikarya</taxon>
        <taxon>Ascomycota</taxon>
        <taxon>Saccharomycotina</taxon>
        <taxon>Dipodascomycetes</taxon>
        <taxon>Dipodascales</taxon>
        <taxon>Trichomonascaceae</taxon>
        <taxon>Trichomonascus</taxon>
        <taxon>Trichomonascus ciferrii complex</taxon>
    </lineage>
</organism>
<dbReference type="PROSITE" id="PS51758">
    <property type="entry name" value="LETM1_RBD"/>
    <property type="match status" value="1"/>
</dbReference>
<reference evidence="11" key="1">
    <citation type="journal article" date="2019" name="G3 (Bethesda)">
        <title>Genome Assemblies of Two Rare Opportunistic Yeast Pathogens: Diutina rugosa (syn. Candida rugosa) and Trichomonascus ciferrii (syn. Candida ciferrii).</title>
        <authorList>
            <person name="Mixao V."/>
            <person name="Saus E."/>
            <person name="Hansen A.P."/>
            <person name="Lass-Florl C."/>
            <person name="Gabaldon T."/>
        </authorList>
    </citation>
    <scope>NUCLEOTIDE SEQUENCE</scope>
    <source>
        <strain evidence="11">CBS 4856</strain>
    </source>
</reference>
<keyword evidence="5 7" id="KW-0496">Mitochondrion</keyword>
<evidence type="ECO:0000256" key="6">
    <source>
        <dbReference type="ARBA" id="ARBA00023136"/>
    </source>
</evidence>
<keyword evidence="3" id="KW-0999">Mitochondrion inner membrane</keyword>
<proteinExistence type="predicted"/>
<keyword evidence="2 9" id="KW-0812">Transmembrane</keyword>
<keyword evidence="6 9" id="KW-0472">Membrane</keyword>
<dbReference type="GO" id="GO:0030003">
    <property type="term" value="P:intracellular monoatomic cation homeostasis"/>
    <property type="evidence" value="ECO:0007669"/>
    <property type="project" value="TreeGrafter"/>
</dbReference>
<evidence type="ECO:0000256" key="7">
    <source>
        <dbReference type="PROSITE-ProRule" id="PRU01094"/>
    </source>
</evidence>
<dbReference type="OrthoDB" id="275278at2759"/>
<evidence type="ECO:0000313" key="11">
    <source>
        <dbReference type="EMBL" id="KAA8912818.1"/>
    </source>
</evidence>
<dbReference type="Proteomes" id="UP000761534">
    <property type="component" value="Unassembled WGS sequence"/>
</dbReference>
<protein>
    <recommendedName>
        <fullName evidence="10">Letm1 RBD domain-containing protein</fullName>
    </recommendedName>
</protein>
<feature type="region of interest" description="Disordered" evidence="8">
    <location>
        <begin position="415"/>
        <end position="474"/>
    </location>
</feature>